<evidence type="ECO:0008006" key="4">
    <source>
        <dbReference type="Google" id="ProtNLM"/>
    </source>
</evidence>
<dbReference type="SUPFAM" id="SSF53850">
    <property type="entry name" value="Periplasmic binding protein-like II"/>
    <property type="match status" value="1"/>
</dbReference>
<keyword evidence="3" id="KW-1185">Reference proteome</keyword>
<gene>
    <name evidence="2" type="ORF">GCM10022277_13050</name>
</gene>
<feature type="signal peptide" evidence="1">
    <location>
        <begin position="1"/>
        <end position="36"/>
    </location>
</feature>
<evidence type="ECO:0000256" key="1">
    <source>
        <dbReference type="SAM" id="SignalP"/>
    </source>
</evidence>
<comment type="caution">
    <text evidence="2">The sequence shown here is derived from an EMBL/GenBank/DDBJ whole genome shotgun (WGS) entry which is preliminary data.</text>
</comment>
<feature type="chain" id="PRO_5046060640" description="Solute-binding protein family 3/N-terminal domain-containing protein" evidence="1">
    <location>
        <begin position="37"/>
        <end position="279"/>
    </location>
</feature>
<name>A0ABP7MDW7_9GAMM</name>
<proteinExistence type="predicted"/>
<accession>A0ABP7MDW7</accession>
<dbReference type="Proteomes" id="UP001501565">
    <property type="component" value="Unassembled WGS sequence"/>
</dbReference>
<organism evidence="2 3">
    <name type="scientific">Litoribacillus peritrichatus</name>
    <dbReference type="NCBI Taxonomy" id="718191"/>
    <lineage>
        <taxon>Bacteria</taxon>
        <taxon>Pseudomonadati</taxon>
        <taxon>Pseudomonadota</taxon>
        <taxon>Gammaproteobacteria</taxon>
        <taxon>Oceanospirillales</taxon>
        <taxon>Oceanospirillaceae</taxon>
        <taxon>Litoribacillus</taxon>
    </lineage>
</organism>
<protein>
    <recommendedName>
        <fullName evidence="4">Solute-binding protein family 3/N-terminal domain-containing protein</fullName>
    </recommendedName>
</protein>
<evidence type="ECO:0000313" key="2">
    <source>
        <dbReference type="EMBL" id="GAA3919095.1"/>
    </source>
</evidence>
<evidence type="ECO:0000313" key="3">
    <source>
        <dbReference type="Proteomes" id="UP001501565"/>
    </source>
</evidence>
<dbReference type="EMBL" id="BAABBN010000004">
    <property type="protein sequence ID" value="GAA3919095.1"/>
    <property type="molecule type" value="Genomic_DNA"/>
</dbReference>
<sequence>MLMLYCIAVLNTLPQKTTRIACLYAVALFLSVPALADEQGPLLCYENQHLHPYMTGTDNVPVRRPGLLLEIINFAAYPLEIQFERKPWKRCKWRVEQGLADGLFASIWEPDRESWAKYPPLYKPDNQPPNEKASLWTVEYLVFVRNNTKLSWDGTKFHNINNGLSAPLGYVVHKKLDHLGVLNDGTYLPKEGFSMVAQGRIDGYVIEKFTGHAIIDDLDLNKELTAIQIPFLTTRWYLVFSHQYAEKSPENTQLIWQNIQKLTPEKRNFMLKNYIDSDK</sequence>
<keyword evidence="1" id="KW-0732">Signal</keyword>
<reference evidence="3" key="1">
    <citation type="journal article" date="2019" name="Int. J. Syst. Evol. Microbiol.">
        <title>The Global Catalogue of Microorganisms (GCM) 10K type strain sequencing project: providing services to taxonomists for standard genome sequencing and annotation.</title>
        <authorList>
            <consortium name="The Broad Institute Genomics Platform"/>
            <consortium name="The Broad Institute Genome Sequencing Center for Infectious Disease"/>
            <person name="Wu L."/>
            <person name="Ma J."/>
        </authorList>
    </citation>
    <scope>NUCLEOTIDE SEQUENCE [LARGE SCALE GENOMIC DNA]</scope>
    <source>
        <strain evidence="3">JCM 17551</strain>
    </source>
</reference>